<dbReference type="SUPFAM" id="SSF100950">
    <property type="entry name" value="NagB/RpiA/CoA transferase-like"/>
    <property type="match status" value="2"/>
</dbReference>
<dbReference type="Gene3D" id="3.40.1080.20">
    <property type="entry name" value="Acetyl-CoA hydrolase/transferase C-terminal domain"/>
    <property type="match status" value="1"/>
</dbReference>
<dbReference type="Pfam" id="PF02550">
    <property type="entry name" value="AcetylCoA_hydro"/>
    <property type="match status" value="1"/>
</dbReference>
<reference evidence="5 6" key="1">
    <citation type="journal article" date="2017" name="Int. J. Syst. Evol. Microbiol.">
        <title>Ramlibacter monticola sp. nov., isolated from forest soil.</title>
        <authorList>
            <person name="Chaudhary D.K."/>
            <person name="Kim J."/>
        </authorList>
    </citation>
    <scope>NUCLEOTIDE SEQUENCE [LARGE SCALE GENOMIC DNA]</scope>
    <source>
        <strain evidence="5 6">KACC 19175</strain>
    </source>
</reference>
<evidence type="ECO:0000259" key="3">
    <source>
        <dbReference type="Pfam" id="PF02550"/>
    </source>
</evidence>
<evidence type="ECO:0008006" key="7">
    <source>
        <dbReference type="Google" id="ProtNLM"/>
    </source>
</evidence>
<dbReference type="InterPro" id="IPR038460">
    <property type="entry name" value="AcetylCoA_hyd_C_sf"/>
</dbReference>
<proteinExistence type="inferred from homology"/>
<dbReference type="GO" id="GO:0008775">
    <property type="term" value="F:acetate CoA-transferase activity"/>
    <property type="evidence" value="ECO:0007669"/>
    <property type="project" value="InterPro"/>
</dbReference>
<dbReference type="GO" id="GO:0006083">
    <property type="term" value="P:acetate metabolic process"/>
    <property type="evidence" value="ECO:0007669"/>
    <property type="project" value="InterPro"/>
</dbReference>
<evidence type="ECO:0000313" key="5">
    <source>
        <dbReference type="EMBL" id="MBL0393341.1"/>
    </source>
</evidence>
<dbReference type="InterPro" id="IPR026888">
    <property type="entry name" value="AcetylCoA_hyd_C"/>
</dbReference>
<sequence length="416" mass="43657">MKPLATLAELIARLPADRGIVLHSAAAHPTVLARKLAEEAEALRGRRVYTLMPLGLVPYAEPPARDALEIATFLPGAGLRAALDAGRVTPLRQPLSTVPDGFARGDYPVGAVLLRVSPPDAGGRVSLGVSVDYMKAAVEAAPLVIAEIDPRMPVVQGDAWIPASRIAAWVDAVDAPHAVKPQPADAIEEAIASHVASLVEDGAVLQLGVGSLPDQVLGRLGHLRHLGLHTGIVADSARPLIERGVIDNSTKEVFAGASIATMALGSAEFYAWLDRNAAVELHPCTVTHSGGLLRRLTRLCAINSALQVDLQGRVNAEWAGRRRIAVPGGLPDFARAASSLEGGRSIIALRSTDRSSASTILDSLPAEVPASLEPHEVDFFVTEHGVAAVRGCPPAERRKAMAAIAHPAHREALARA</sequence>
<name>A0A936Z4B2_9BURK</name>
<evidence type="ECO:0000313" key="6">
    <source>
        <dbReference type="Proteomes" id="UP000599109"/>
    </source>
</evidence>
<dbReference type="InterPro" id="IPR037171">
    <property type="entry name" value="NagB/RpiA_transferase-like"/>
</dbReference>
<dbReference type="Proteomes" id="UP000599109">
    <property type="component" value="Unassembled WGS sequence"/>
</dbReference>
<evidence type="ECO:0000256" key="2">
    <source>
        <dbReference type="ARBA" id="ARBA00022679"/>
    </source>
</evidence>
<dbReference type="RefSeq" id="WP_201676011.1">
    <property type="nucleotide sequence ID" value="NZ_JAEQNE010000005.1"/>
</dbReference>
<organism evidence="5 6">
    <name type="scientific">Ramlibacter monticola</name>
    <dbReference type="NCBI Taxonomy" id="1926872"/>
    <lineage>
        <taxon>Bacteria</taxon>
        <taxon>Pseudomonadati</taxon>
        <taxon>Pseudomonadota</taxon>
        <taxon>Betaproteobacteria</taxon>
        <taxon>Burkholderiales</taxon>
        <taxon>Comamonadaceae</taxon>
        <taxon>Ramlibacter</taxon>
    </lineage>
</organism>
<dbReference type="InterPro" id="IPR046433">
    <property type="entry name" value="ActCoA_hydro"/>
</dbReference>
<comment type="caution">
    <text evidence="5">The sequence shown here is derived from an EMBL/GenBank/DDBJ whole genome shotgun (WGS) entry which is preliminary data.</text>
</comment>
<dbReference type="Gene3D" id="3.30.750.70">
    <property type="entry name" value="4-hydroxybutyrate coenzyme like domains"/>
    <property type="match status" value="1"/>
</dbReference>
<accession>A0A936Z4B2</accession>
<keyword evidence="6" id="KW-1185">Reference proteome</keyword>
<dbReference type="EMBL" id="JAEQNE010000005">
    <property type="protein sequence ID" value="MBL0393341.1"/>
    <property type="molecule type" value="Genomic_DNA"/>
</dbReference>
<dbReference type="Pfam" id="PF13336">
    <property type="entry name" value="AcetylCoA_hyd_C"/>
    <property type="match status" value="1"/>
</dbReference>
<dbReference type="Gene3D" id="3.40.1080.10">
    <property type="entry name" value="Glutaconate Coenzyme A-transferase"/>
    <property type="match status" value="1"/>
</dbReference>
<protein>
    <recommendedName>
        <fullName evidence="7">Acetyl-CoA hydrolase</fullName>
    </recommendedName>
</protein>
<dbReference type="PANTHER" id="PTHR21432:SF20">
    <property type="entry name" value="ACETYL-COA HYDROLASE"/>
    <property type="match status" value="1"/>
</dbReference>
<feature type="domain" description="Acetyl-CoA hydrolase/transferase C-terminal" evidence="4">
    <location>
        <begin position="265"/>
        <end position="415"/>
    </location>
</feature>
<evidence type="ECO:0000256" key="1">
    <source>
        <dbReference type="ARBA" id="ARBA00009632"/>
    </source>
</evidence>
<gene>
    <name evidence="5" type="ORF">JJ685_19545</name>
</gene>
<dbReference type="PANTHER" id="PTHR21432">
    <property type="entry name" value="ACETYL-COA HYDROLASE-RELATED"/>
    <property type="match status" value="1"/>
</dbReference>
<evidence type="ECO:0000259" key="4">
    <source>
        <dbReference type="Pfam" id="PF13336"/>
    </source>
</evidence>
<feature type="domain" description="Acetyl-CoA hydrolase/transferase N-terminal" evidence="3">
    <location>
        <begin position="23"/>
        <end position="166"/>
    </location>
</feature>
<comment type="similarity">
    <text evidence="1">Belongs to the acetyl-CoA hydrolase/transferase family.</text>
</comment>
<keyword evidence="2" id="KW-0808">Transferase</keyword>
<dbReference type="AlphaFoldDB" id="A0A936Z4B2"/>
<dbReference type="InterPro" id="IPR003702">
    <property type="entry name" value="ActCoA_hydro_N"/>
</dbReference>